<dbReference type="AlphaFoldDB" id="A0A1Y2J5S5"/>
<dbReference type="STRING" id="1353009.A0A1Y2J5S5"/>
<protein>
    <submittedName>
        <fullName evidence="2">Uncharacterized protein</fullName>
    </submittedName>
</protein>
<dbReference type="OrthoDB" id="3006153at2759"/>
<organism evidence="2 3">
    <name type="scientific">Trametes coccinea (strain BRFM310)</name>
    <name type="common">Pycnoporus coccineus</name>
    <dbReference type="NCBI Taxonomy" id="1353009"/>
    <lineage>
        <taxon>Eukaryota</taxon>
        <taxon>Fungi</taxon>
        <taxon>Dikarya</taxon>
        <taxon>Basidiomycota</taxon>
        <taxon>Agaricomycotina</taxon>
        <taxon>Agaricomycetes</taxon>
        <taxon>Polyporales</taxon>
        <taxon>Polyporaceae</taxon>
        <taxon>Trametes</taxon>
    </lineage>
</organism>
<keyword evidence="3" id="KW-1185">Reference proteome</keyword>
<gene>
    <name evidence="2" type="ORF">PYCCODRAFT_1429782</name>
</gene>
<feature type="compositionally biased region" description="Pro residues" evidence="1">
    <location>
        <begin position="36"/>
        <end position="48"/>
    </location>
</feature>
<accession>A0A1Y2J5S5</accession>
<dbReference type="EMBL" id="KZ084086">
    <property type="protein sequence ID" value="OSD08716.1"/>
    <property type="molecule type" value="Genomic_DNA"/>
</dbReference>
<evidence type="ECO:0000256" key="1">
    <source>
        <dbReference type="SAM" id="MobiDB-lite"/>
    </source>
</evidence>
<name>A0A1Y2J5S5_TRAC3</name>
<proteinExistence type="predicted"/>
<dbReference type="Proteomes" id="UP000193067">
    <property type="component" value="Unassembled WGS sequence"/>
</dbReference>
<sequence>MTTLLGLPKHDHVHLHSWTGLQVHVRIESSTSCLAPSPPVPPPPPPPNSARSSCSYAKLALSKPLFFALTAFIGAYILFFRSASIRFGSTNRLEDQLPMSTTSAKGWHARAHPHPSSATFVPARDKLVFAVLLNAPADPEGFTMALFRPDVAVDARGRILQVQPDDFAALADLAEQVNRLPETGSFMNAWRVAHDRTDQPIDRLFVPSSGGNEIKQTSVQGWHPDKKELKTPVANYNELPSALHELFGYIQEGRTDYQRGREENKDLIERIKGIVQGE</sequence>
<reference evidence="2 3" key="1">
    <citation type="journal article" date="2015" name="Biotechnol. Biofuels">
        <title>Enhanced degradation of softwood versus hardwood by the white-rot fungus Pycnoporus coccineus.</title>
        <authorList>
            <person name="Couturier M."/>
            <person name="Navarro D."/>
            <person name="Chevret D."/>
            <person name="Henrissat B."/>
            <person name="Piumi F."/>
            <person name="Ruiz-Duenas F.J."/>
            <person name="Martinez A.T."/>
            <person name="Grigoriev I.V."/>
            <person name="Riley R."/>
            <person name="Lipzen A."/>
            <person name="Berrin J.G."/>
            <person name="Master E.R."/>
            <person name="Rosso M.N."/>
        </authorList>
    </citation>
    <scope>NUCLEOTIDE SEQUENCE [LARGE SCALE GENOMIC DNA]</scope>
    <source>
        <strain evidence="2 3">BRFM310</strain>
    </source>
</reference>
<evidence type="ECO:0000313" key="2">
    <source>
        <dbReference type="EMBL" id="OSD08716.1"/>
    </source>
</evidence>
<evidence type="ECO:0000313" key="3">
    <source>
        <dbReference type="Proteomes" id="UP000193067"/>
    </source>
</evidence>
<feature type="region of interest" description="Disordered" evidence="1">
    <location>
        <begin position="32"/>
        <end position="52"/>
    </location>
</feature>